<dbReference type="Gene3D" id="3.40.50.300">
    <property type="entry name" value="P-loop containing nucleotide triphosphate hydrolases"/>
    <property type="match status" value="1"/>
</dbReference>
<dbReference type="EMBL" id="CP044331">
    <property type="protein sequence ID" value="QGM99638.1"/>
    <property type="molecule type" value="Genomic_DNA"/>
</dbReference>
<dbReference type="SUPFAM" id="SSF52540">
    <property type="entry name" value="P-loop containing nucleoside triphosphate hydrolases"/>
    <property type="match status" value="1"/>
</dbReference>
<feature type="region of interest" description="Disordered" evidence="1">
    <location>
        <begin position="81"/>
        <end position="131"/>
    </location>
</feature>
<protein>
    <submittedName>
        <fullName evidence="2">AAA family ATPase</fullName>
    </submittedName>
</protein>
<evidence type="ECO:0000313" key="2">
    <source>
        <dbReference type="EMBL" id="QGM99638.1"/>
    </source>
</evidence>
<dbReference type="Proteomes" id="UP000422569">
    <property type="component" value="Chromosome"/>
</dbReference>
<dbReference type="Pfam" id="PF13481">
    <property type="entry name" value="AAA_25"/>
    <property type="match status" value="1"/>
</dbReference>
<dbReference type="KEGG" id="mpar:F7D14_09670"/>
<gene>
    <name evidence="2" type="ORF">F7D14_09670</name>
</gene>
<accession>A0A6B8MAH0</accession>
<proteinExistence type="predicted"/>
<reference evidence="2 3" key="1">
    <citation type="submission" date="2019-09" db="EMBL/GenBank/DDBJ databases">
        <title>Isolation and complete genome sequencing of Methylocystis species.</title>
        <authorList>
            <person name="Rumah B.L."/>
            <person name="Stead C.E."/>
            <person name="Stevens B.C."/>
            <person name="Minton N.P."/>
            <person name="Grosse-Honebrink A."/>
            <person name="Zhang Y."/>
        </authorList>
    </citation>
    <scope>NUCLEOTIDE SEQUENCE [LARGE SCALE GENOMIC DNA]</scope>
    <source>
        <strain evidence="2 3">BRCS2</strain>
    </source>
</reference>
<dbReference type="InterPro" id="IPR027417">
    <property type="entry name" value="P-loop_NTPase"/>
</dbReference>
<organism evidence="2 3">
    <name type="scientific">Methylocystis parvus</name>
    <dbReference type="NCBI Taxonomy" id="134"/>
    <lineage>
        <taxon>Bacteria</taxon>
        <taxon>Pseudomonadati</taxon>
        <taxon>Pseudomonadota</taxon>
        <taxon>Alphaproteobacteria</taxon>
        <taxon>Hyphomicrobiales</taxon>
        <taxon>Methylocystaceae</taxon>
        <taxon>Methylocystis</taxon>
    </lineage>
</organism>
<evidence type="ECO:0000256" key="1">
    <source>
        <dbReference type="SAM" id="MobiDB-lite"/>
    </source>
</evidence>
<sequence length="512" mass="55145">MGRVIARGWIDEATVRAALEDACRANGIWKDDGAKACRDAITRGIRAGLANQHEDLAERAPSPEDEEAERIGAALASGNLARYGGAEPPQPPDGPTGAAPEEVLGKASSANNDGQGDVKGDASGDSQAKSAPLIKATPYSWPECSSIPPREWLYGHHLIRGFVAVTGSPGGVGKSSLLFAEAASMVSGRALLHDVAPVMPLNVWIWNGEDPLVELNRRVAATMKHFGIKPQNCHGRLFLDSGRDTKIVVAEVQKGGTVIVRPIVDAIKATIKDHKIDVVVIDPFVSSHRLPENDNNAMDAIVREWSDIADQTGCAIELVHHVRKTGDFEISVEALRGGSALVSAARSVRVLNQMSSDEADKTGVENRRLYFRVNNGKSNMAPSSEKGTWFHMHSVDLANRGPYQDGDSIGVVTEWEWPDPLVDVTADDLQAVLQRVGSGQWRENSQAKNDWVGLAVAEVLGLDPSDKQAKEKIKGLLKIWIKNGALVVVRRPDKNGDERPFVEIGKGHSDGA</sequence>
<dbReference type="AlphaFoldDB" id="A0A6B8MAH0"/>
<name>A0A6B8MAH0_9HYPH</name>
<evidence type="ECO:0000313" key="3">
    <source>
        <dbReference type="Proteomes" id="UP000422569"/>
    </source>
</evidence>
<keyword evidence="3" id="KW-1185">Reference proteome</keyword>